<dbReference type="EMBL" id="JAINUF010000023">
    <property type="protein sequence ID" value="KAJ8333469.1"/>
    <property type="molecule type" value="Genomic_DNA"/>
</dbReference>
<evidence type="ECO:0000313" key="2">
    <source>
        <dbReference type="EMBL" id="KAJ8333469.1"/>
    </source>
</evidence>
<dbReference type="PANTHER" id="PTHR31912:SF36">
    <property type="entry name" value="C2H2-TYPE DOMAIN-CONTAINING PROTEIN"/>
    <property type="match status" value="1"/>
</dbReference>
<protein>
    <submittedName>
        <fullName evidence="2">Uncharacterized protein</fullName>
    </submittedName>
</protein>
<evidence type="ECO:0000256" key="1">
    <source>
        <dbReference type="SAM" id="MobiDB-lite"/>
    </source>
</evidence>
<reference evidence="2" key="1">
    <citation type="journal article" date="2023" name="Science">
        <title>Genome structures resolve the early diversification of teleost fishes.</title>
        <authorList>
            <person name="Parey E."/>
            <person name="Louis A."/>
            <person name="Montfort J."/>
            <person name="Bouchez O."/>
            <person name="Roques C."/>
            <person name="Iampietro C."/>
            <person name="Lluch J."/>
            <person name="Castinel A."/>
            <person name="Donnadieu C."/>
            <person name="Desvignes T."/>
            <person name="Floi Bucao C."/>
            <person name="Jouanno E."/>
            <person name="Wen M."/>
            <person name="Mejri S."/>
            <person name="Dirks R."/>
            <person name="Jansen H."/>
            <person name="Henkel C."/>
            <person name="Chen W.J."/>
            <person name="Zahm M."/>
            <person name="Cabau C."/>
            <person name="Klopp C."/>
            <person name="Thompson A.W."/>
            <person name="Robinson-Rechavi M."/>
            <person name="Braasch I."/>
            <person name="Lecointre G."/>
            <person name="Bobe J."/>
            <person name="Postlethwait J.H."/>
            <person name="Berthelot C."/>
            <person name="Roest Crollius H."/>
            <person name="Guiguen Y."/>
        </authorList>
    </citation>
    <scope>NUCLEOTIDE SEQUENCE</scope>
    <source>
        <strain evidence="2">WJC10195</strain>
    </source>
</reference>
<evidence type="ECO:0000313" key="3">
    <source>
        <dbReference type="Proteomes" id="UP001152622"/>
    </source>
</evidence>
<dbReference type="OrthoDB" id="10044445at2759"/>
<dbReference type="Proteomes" id="UP001152622">
    <property type="component" value="Chromosome 23"/>
</dbReference>
<proteinExistence type="predicted"/>
<gene>
    <name evidence="2" type="ORF">SKAU_G00414770</name>
</gene>
<accession>A0A9Q1E733</accession>
<name>A0A9Q1E733_SYNKA</name>
<feature type="region of interest" description="Disordered" evidence="1">
    <location>
        <begin position="194"/>
        <end position="226"/>
    </location>
</feature>
<comment type="caution">
    <text evidence="2">The sequence shown here is derived from an EMBL/GenBank/DDBJ whole genome shotgun (WGS) entry which is preliminary data.</text>
</comment>
<dbReference type="AlphaFoldDB" id="A0A9Q1E733"/>
<feature type="compositionally biased region" description="Polar residues" evidence="1">
    <location>
        <begin position="194"/>
        <end position="215"/>
    </location>
</feature>
<dbReference type="PANTHER" id="PTHR31912">
    <property type="entry name" value="IP13529P"/>
    <property type="match status" value="1"/>
</dbReference>
<keyword evidence="3" id="KW-1185">Reference proteome</keyword>
<organism evidence="2 3">
    <name type="scientific">Synaphobranchus kaupii</name>
    <name type="common">Kaup's arrowtooth eel</name>
    <dbReference type="NCBI Taxonomy" id="118154"/>
    <lineage>
        <taxon>Eukaryota</taxon>
        <taxon>Metazoa</taxon>
        <taxon>Chordata</taxon>
        <taxon>Craniata</taxon>
        <taxon>Vertebrata</taxon>
        <taxon>Euteleostomi</taxon>
        <taxon>Actinopterygii</taxon>
        <taxon>Neopterygii</taxon>
        <taxon>Teleostei</taxon>
        <taxon>Anguilliformes</taxon>
        <taxon>Synaphobranchidae</taxon>
        <taxon>Synaphobranchus</taxon>
    </lineage>
</organism>
<sequence>MHNILEGVGGYETKLVLGSLITEKHITLDQVNNRLTSFHYGFSDSKNKPSTISKQELKNPDGFMRQTAFQMWCLLRYLPPMLGDLIPEGNVHWELLLLLLSCMEMIFSPSLTSASTMYLAHLIEEHHTLFLKLYPEQHLNPKHHFMVHYPGAIRALGPIVHFWAMRFEAKHGFFKRVSHDQDPGQVPIVLIEQPTIQTPDTETPSSDETQESAGASASDRPLSPSAVSGHFDQAVILTRLQLKIDQARDPVLSYLMQTYLLRGPYKWLHG</sequence>